<feature type="domain" description="Strawberry notch AAA" evidence="13">
    <location>
        <begin position="156"/>
        <end position="448"/>
    </location>
</feature>
<feature type="region of interest" description="Disordered" evidence="11">
    <location>
        <begin position="104"/>
        <end position="136"/>
    </location>
</feature>
<dbReference type="Gene3D" id="3.40.50.300">
    <property type="entry name" value="P-loop containing nucleotide triphosphate hydrolases"/>
    <property type="match status" value="1"/>
</dbReference>
<evidence type="ECO:0000256" key="6">
    <source>
        <dbReference type="ARBA" id="ARBA00023159"/>
    </source>
</evidence>
<dbReference type="GO" id="GO:0002281">
    <property type="term" value="P:macrophage activation involved in immune response"/>
    <property type="evidence" value="ECO:0007669"/>
    <property type="project" value="UniProtKB-ARBA"/>
</dbReference>
<dbReference type="InterPro" id="IPR039187">
    <property type="entry name" value="SNO_AAA"/>
</dbReference>
<evidence type="ECO:0000313" key="15">
    <source>
        <dbReference type="Ensembl" id="ENSSLUP00000033903.1"/>
    </source>
</evidence>
<organism evidence="15 16">
    <name type="scientific">Sander lucioperca</name>
    <name type="common">Pike-perch</name>
    <name type="synonym">Perca lucioperca</name>
    <dbReference type="NCBI Taxonomy" id="283035"/>
    <lineage>
        <taxon>Eukaryota</taxon>
        <taxon>Metazoa</taxon>
        <taxon>Chordata</taxon>
        <taxon>Craniata</taxon>
        <taxon>Vertebrata</taxon>
        <taxon>Euteleostomi</taxon>
        <taxon>Actinopterygii</taxon>
        <taxon>Neopterygii</taxon>
        <taxon>Teleostei</taxon>
        <taxon>Neoteleostei</taxon>
        <taxon>Acanthomorphata</taxon>
        <taxon>Eupercaria</taxon>
        <taxon>Perciformes</taxon>
        <taxon>Percoidei</taxon>
        <taxon>Percidae</taxon>
        <taxon>Luciopercinae</taxon>
        <taxon>Sander</taxon>
    </lineage>
</organism>
<dbReference type="InterPro" id="IPR026937">
    <property type="entry name" value="SBNO_Helicase_C_dom"/>
</dbReference>
<dbReference type="GO" id="GO:0006355">
    <property type="term" value="P:regulation of DNA-templated transcription"/>
    <property type="evidence" value="ECO:0007669"/>
    <property type="project" value="InterPro"/>
</dbReference>
<protein>
    <recommendedName>
        <fullName evidence="10">Protein strawberry notch homolog 2</fullName>
    </recommendedName>
</protein>
<evidence type="ECO:0000256" key="4">
    <source>
        <dbReference type="ARBA" id="ARBA00022855"/>
    </source>
</evidence>
<feature type="compositionally biased region" description="Acidic residues" evidence="11">
    <location>
        <begin position="122"/>
        <end position="134"/>
    </location>
</feature>
<feature type="region of interest" description="Disordered" evidence="11">
    <location>
        <begin position="556"/>
        <end position="596"/>
    </location>
</feature>
<dbReference type="InterPro" id="IPR026741">
    <property type="entry name" value="SNO"/>
</dbReference>
<feature type="compositionally biased region" description="Polar residues" evidence="11">
    <location>
        <begin position="104"/>
        <end position="121"/>
    </location>
</feature>
<comment type="similarity">
    <text evidence="1">Belongs to the SBNO family.</text>
</comment>
<keyword evidence="4" id="KW-0892">Osteogenesis</keyword>
<proteinExistence type="inferred from homology"/>
<accession>A0A8C9Z2W2</accession>
<dbReference type="Pfam" id="PF25373">
    <property type="entry name" value="SBNO"/>
    <property type="match status" value="1"/>
</dbReference>
<reference evidence="15" key="2">
    <citation type="submission" date="2025-09" db="UniProtKB">
        <authorList>
            <consortium name="Ensembl"/>
        </authorList>
    </citation>
    <scope>IDENTIFICATION</scope>
</reference>
<evidence type="ECO:0000256" key="5">
    <source>
        <dbReference type="ARBA" id="ARBA00023015"/>
    </source>
</evidence>
<feature type="domain" description="Strawberry notch helicase C" evidence="12">
    <location>
        <begin position="649"/>
        <end position="926"/>
    </location>
</feature>
<evidence type="ECO:0000256" key="7">
    <source>
        <dbReference type="ARBA" id="ARBA00023163"/>
    </source>
</evidence>
<keyword evidence="16" id="KW-1185">Reference proteome</keyword>
<dbReference type="FunFam" id="3.40.50.300:FF:003990">
    <property type="entry name" value="Si:ch73-63e15.2"/>
    <property type="match status" value="1"/>
</dbReference>
<dbReference type="GO" id="GO:0042393">
    <property type="term" value="F:histone binding"/>
    <property type="evidence" value="ECO:0007669"/>
    <property type="project" value="TreeGrafter"/>
</dbReference>
<keyword evidence="3" id="KW-0221">Differentiation</keyword>
<dbReference type="Ensembl" id="ENSSLUT00000034961.1">
    <property type="protein sequence ID" value="ENSSLUP00000033903.1"/>
    <property type="gene ID" value="ENSSLUG00000014942.1"/>
</dbReference>
<dbReference type="GO" id="GO:0071354">
    <property type="term" value="P:cellular response to interleukin-6"/>
    <property type="evidence" value="ECO:0007669"/>
    <property type="project" value="UniProtKB-ARBA"/>
</dbReference>
<dbReference type="Proteomes" id="UP000694568">
    <property type="component" value="Unplaced"/>
</dbReference>
<dbReference type="AlphaFoldDB" id="A0A8C9Z2W2"/>
<comment type="subunit">
    <text evidence="9">Interacts with TAL1; this interaction inhibits TAL1 occupancy of the DCSTAMP promoter, leading to the activation of the DCSTAMP promoter by the transcription factor MITF.</text>
</comment>
<feature type="compositionally biased region" description="Low complexity" evidence="11">
    <location>
        <begin position="568"/>
        <end position="578"/>
    </location>
</feature>
<dbReference type="GO" id="GO:0031490">
    <property type="term" value="F:chromatin DNA binding"/>
    <property type="evidence" value="ECO:0007669"/>
    <property type="project" value="TreeGrafter"/>
</dbReference>
<evidence type="ECO:0000259" key="12">
    <source>
        <dbReference type="Pfam" id="PF13871"/>
    </source>
</evidence>
<dbReference type="GO" id="GO:0030154">
    <property type="term" value="P:cell differentiation"/>
    <property type="evidence" value="ECO:0007669"/>
    <property type="project" value="UniProtKB-KW"/>
</dbReference>
<evidence type="ECO:0000256" key="11">
    <source>
        <dbReference type="SAM" id="MobiDB-lite"/>
    </source>
</evidence>
<evidence type="ECO:0000313" key="16">
    <source>
        <dbReference type="Proteomes" id="UP000694568"/>
    </source>
</evidence>
<name>A0A8C9Z2W2_SANLU</name>
<evidence type="ECO:0000256" key="8">
    <source>
        <dbReference type="ARBA" id="ARBA00055221"/>
    </source>
</evidence>
<feature type="domain" description="SBNO alpha/beta" evidence="14">
    <location>
        <begin position="964"/>
        <end position="1058"/>
    </location>
</feature>
<keyword evidence="7" id="KW-0804">Transcription</keyword>
<dbReference type="PANTHER" id="PTHR12706">
    <property type="entry name" value="STRAWBERRY NOTCH-RELATED"/>
    <property type="match status" value="1"/>
</dbReference>
<dbReference type="InterPro" id="IPR057332">
    <property type="entry name" value="SBNO_a/b_dom"/>
</dbReference>
<dbReference type="Pfam" id="PF13871">
    <property type="entry name" value="Helicase_C_4"/>
    <property type="match status" value="1"/>
</dbReference>
<dbReference type="SUPFAM" id="SSF52540">
    <property type="entry name" value="P-loop containing nucleoside triphosphate hydrolases"/>
    <property type="match status" value="2"/>
</dbReference>
<keyword evidence="5" id="KW-0805">Transcription regulation</keyword>
<gene>
    <name evidence="15" type="primary">sbno2b</name>
</gene>
<dbReference type="GO" id="GO:0001503">
    <property type="term" value="P:ossification"/>
    <property type="evidence" value="ECO:0007669"/>
    <property type="project" value="UniProtKB-KW"/>
</dbReference>
<dbReference type="FunFam" id="3.40.50.300:FF:000342">
    <property type="entry name" value="Protein strawberry notch homolog 2"/>
    <property type="match status" value="1"/>
</dbReference>
<evidence type="ECO:0000259" key="14">
    <source>
        <dbReference type="Pfam" id="PF25373"/>
    </source>
</evidence>
<evidence type="ECO:0000256" key="2">
    <source>
        <dbReference type="ARBA" id="ARBA00022491"/>
    </source>
</evidence>
<dbReference type="InterPro" id="IPR027417">
    <property type="entry name" value="P-loop_NTPase"/>
</dbReference>
<reference evidence="15" key="1">
    <citation type="submission" date="2025-08" db="UniProtKB">
        <authorList>
            <consortium name="Ensembl"/>
        </authorList>
    </citation>
    <scope>IDENTIFICATION</scope>
</reference>
<keyword evidence="2" id="KW-0678">Repressor</keyword>
<evidence type="ECO:0000259" key="13">
    <source>
        <dbReference type="Pfam" id="PF13872"/>
    </source>
</evidence>
<evidence type="ECO:0000256" key="1">
    <source>
        <dbReference type="ARBA" id="ARBA00006992"/>
    </source>
</evidence>
<comment type="function">
    <text evidence="8">Acts as a transcriptional coregulator, that can have both coactivator and corepressor functions. Inhibits the DCSTAMP-repressive activity of TAL1, hence enhancing the access of the transcription factor MITF to the DC-STAMP promoter in osteoclast. Plays a role in bone homeostasis; required as a positive regulator in TNFSF11//RANKL-mediated osteoclast fusion via a DCSTAMP-dependent pathway. May also be required in the regulation of osteoblast differentiation. Involved in the transcriptional corepression of NF-kappaB in macrophages. Plays a role as a regulator in the pro-inflammatory cascade.</text>
</comment>
<dbReference type="GeneTree" id="ENSGT00940000159946"/>
<sequence>MEIHTPISSVQLVVVYLPCSLLPPHPSIPISPHPFKEHSMLMWLNLTPPLFLCLQDLSCIDDLSTNSLFSSPADSLSEYADAQPFISPDNLNTVPTLWDINTSTTTAPAQSQLEPQRTQSAPEEEEDAEEEETEELGHVDTYAEYRPSKSTIGISHPDIVVETNTLSSVPPPDITYTLSIPEATINRGLLSALQLEAIIYACQQHEVILQNNQRAGFLIGDGAGVGKGRTVAGIILENYLKGRKKSLWFSISNDLKFDAERDLKDIDAQNIPVHALNKIKYGDTATSEGVLFATYSALIGESQAGGQHRTRIKQIIDWCKPDFDGVIIFDECHKAKNATSTKMGKAVLDLQNKLPRARVVYASATGASEPKNMIYMSRLGIWGEGTPFRAFDDFLHAIEKRGVGAMEIVAMDMKVSGMYIARQLSFSGVSFRIEEIALDNDFKLVYNKAAILVTDELGLVSRKSLWGQFWSSHQRFFKYLCIAAKVRCLVELAQKELQAGKCIVIGLQSTGESRTREVLDENDGHLDRFVSAADVELYFVFLHLISFCGFQPGKPRGRQPKVPKHTMDSGGVINISDDSSSDSDGMDTDSNSSPDSLLDNDDVIFVNHTSCQTGRERSLSLVCVVTRIEEMKQGLLNKIAMLGKELPLNTLDELIDKFGGPDKVSEMTGRKGRVVRCLDGSVRYESRAEQGLTIDHINIKEKDRFMGAEKLVAIISEAASSGISLQADKRVKNQKRRVHMTLELPWSADRAIQQFGRTHRSNQVTAPEYIFLISELAGERRFASIVAKRLESLGALTHGDRRATESRDLSKYNFENKYGTKALDKITKAILGHIENKVPPPKGYPGGDATFFRDMKHGMMDVGIFCRESRFGISTEKDCSITKFLNRILGLEVHKQNYLFQYFTDNFDYLIEKDKKEGKYDMGILDLAPGNDEIYEEKQETFLTVGNPQDGQVVLYKISVDRGMPWEEAFNRSLKLSGPDEGFYLSLKLRGNHPCVLLAEQGRGKHLIVYKPNIGKQTHPESLDNLQQRYRKSTPEEARDSWENQFTFSFKKCSHANW</sequence>
<dbReference type="GO" id="GO:0005634">
    <property type="term" value="C:nucleus"/>
    <property type="evidence" value="ECO:0007669"/>
    <property type="project" value="TreeGrafter"/>
</dbReference>
<dbReference type="Pfam" id="PF13872">
    <property type="entry name" value="AAA_34"/>
    <property type="match status" value="1"/>
</dbReference>
<evidence type="ECO:0000256" key="3">
    <source>
        <dbReference type="ARBA" id="ARBA00022782"/>
    </source>
</evidence>
<evidence type="ECO:0000256" key="10">
    <source>
        <dbReference type="ARBA" id="ARBA00073423"/>
    </source>
</evidence>
<dbReference type="PANTHER" id="PTHR12706:SF5">
    <property type="entry name" value="PROTEIN STRAWBERRY NOTCH HOMOLOG 2"/>
    <property type="match status" value="1"/>
</dbReference>
<keyword evidence="6" id="KW-0010">Activator</keyword>
<evidence type="ECO:0000256" key="9">
    <source>
        <dbReference type="ARBA" id="ARBA00063805"/>
    </source>
</evidence>